<evidence type="ECO:0008006" key="5">
    <source>
        <dbReference type="Google" id="ProtNLM"/>
    </source>
</evidence>
<evidence type="ECO:0000313" key="4">
    <source>
        <dbReference type="Proteomes" id="UP000593564"/>
    </source>
</evidence>
<proteinExistence type="predicted"/>
<dbReference type="Pfam" id="PF02992">
    <property type="entry name" value="Transposase_21"/>
    <property type="match status" value="1"/>
</dbReference>
<comment type="caution">
    <text evidence="3">The sequence shown here is derived from an EMBL/GenBank/DDBJ whole genome shotgun (WGS) entry which is preliminary data.</text>
</comment>
<dbReference type="Proteomes" id="UP000593564">
    <property type="component" value="Unassembled WGS sequence"/>
</dbReference>
<dbReference type="InterPro" id="IPR004242">
    <property type="entry name" value="Transposase_21"/>
</dbReference>
<accession>A0A7J7FYX5</accession>
<keyword evidence="4" id="KW-1185">Reference proteome</keyword>
<dbReference type="PANTHER" id="PTHR10775">
    <property type="entry name" value="OS08G0208400 PROTEIN"/>
    <property type="match status" value="1"/>
</dbReference>
<name>A0A7J7FYX5_CAMSI</name>
<dbReference type="PANTHER" id="PTHR10775:SF185">
    <property type="entry name" value="OS08G0208400 PROTEIN"/>
    <property type="match status" value="1"/>
</dbReference>
<dbReference type="EMBL" id="JACBKZ010000014">
    <property type="protein sequence ID" value="KAF5933612.1"/>
    <property type="molecule type" value="Genomic_DNA"/>
</dbReference>
<sequence>MMINNRLTSKEYEQGVKAFLDFSTTHLGVEDEIRCPCVDCINGTKYSRQVVWMYLIRRGMPSSYITWVHHGEHVPVSHPSVSNDQCGCSGECMTDVDDPLMGELPIMFEEIYVSGLIDDHTDKEPNGLEREDLYKFIRLFEDAQRKVYPACEKFFVLSFVIKMLHVNVYNKWSNKSFDMGMQESANLKKRPTCDAHRYKLNNDGGKKIPHKVLRYFPLTPRLKRLYMSKKPVTDMTWHNEKRVDDDIIRHLADGAAWNDFDKQYPTFSDDSQNVRLGLATDGFNPFGNMSTSYSMWPVIIMPYNLPPWKCMKEPFCMMSLLIPGRSTPGRDVDISLQPLIQQLKNLWEHGVQTYDALNGKIFRMHVAVMWTINDFPAYDGKNKDTDKACLDLEDMRIRKELQLKRRSNGSFEKPPTLHTLSVKEREGFCDFLKTIKYPDGYAANISSCVTAQARKLSSLKSHDSHVLIQRLLPIGMHGYLNKEIGMALFELGNFFKQLCSKTLRRLDLEKLDEQIILILCKLEMIFSPAFFDVMVHLEIHLPREAMLGGLVQYRWMYPIERLLGCLKRFVANKAHPEGTNWRVVEKFQHRGIWDVPEMNDVQPDDVFQQEKATVVIPAMAIDDDVTSSIEHSVMVHVVLILRFSEFRLRALPPDLGTLLFFASVCEPGLVFSSQREGESRRPCTSARDRLTFSVWHDFWHTPCFLSLEGHCGPGDHLCGRTPLSMPNSLFSGHPTARFDPQTLVLHPSCKNQPREEGPMHARSVPLGNPPPCTSLPLFPLLCSSENCITPKVCSMDTVDHYRPSGNPTDHFRMVIDHLLSSRPSIIGRSALHVVDRPSLPAELVLTVAEGKTRHGNVFQANVCTNTSLIMFMTQRVREDRGFEDRLGLKGKGVNRWRDWFSSGETSSAARRRSGFDSWQGTIPIIDNTSVFLDMELLQELSQIVLVDAEELQLGQKSLALDTGIGMWQLLFEEKQWPLVDH</sequence>
<feature type="domain" description="Transposase-associated" evidence="2">
    <location>
        <begin position="4"/>
        <end position="72"/>
    </location>
</feature>
<protein>
    <recommendedName>
        <fullName evidence="5">Transposase-associated domain-containing protein</fullName>
    </recommendedName>
</protein>
<reference evidence="3 4" key="2">
    <citation type="submission" date="2020-07" db="EMBL/GenBank/DDBJ databases">
        <title>Genome assembly of wild tea tree DASZ reveals pedigree and selection history of tea varieties.</title>
        <authorList>
            <person name="Zhang W."/>
        </authorList>
    </citation>
    <scope>NUCLEOTIDE SEQUENCE [LARGE SCALE GENOMIC DNA]</scope>
    <source>
        <strain evidence="4">cv. G240</strain>
        <tissue evidence="3">Leaf</tissue>
    </source>
</reference>
<dbReference type="Pfam" id="PF13963">
    <property type="entry name" value="Transpos_assoc"/>
    <property type="match status" value="1"/>
</dbReference>
<evidence type="ECO:0000259" key="2">
    <source>
        <dbReference type="Pfam" id="PF13963"/>
    </source>
</evidence>
<reference evidence="4" key="1">
    <citation type="journal article" date="2020" name="Nat. Commun.">
        <title>Genome assembly of wild tea tree DASZ reveals pedigree and selection history of tea varieties.</title>
        <authorList>
            <person name="Zhang W."/>
            <person name="Zhang Y."/>
            <person name="Qiu H."/>
            <person name="Guo Y."/>
            <person name="Wan H."/>
            <person name="Zhang X."/>
            <person name="Scossa F."/>
            <person name="Alseekh S."/>
            <person name="Zhang Q."/>
            <person name="Wang P."/>
            <person name="Xu L."/>
            <person name="Schmidt M.H."/>
            <person name="Jia X."/>
            <person name="Li D."/>
            <person name="Zhu A."/>
            <person name="Guo F."/>
            <person name="Chen W."/>
            <person name="Ni D."/>
            <person name="Usadel B."/>
            <person name="Fernie A.R."/>
            <person name="Wen W."/>
        </authorList>
    </citation>
    <scope>NUCLEOTIDE SEQUENCE [LARGE SCALE GENOMIC DNA]</scope>
    <source>
        <strain evidence="4">cv. G240</strain>
    </source>
</reference>
<evidence type="ECO:0000259" key="1">
    <source>
        <dbReference type="Pfam" id="PF13960"/>
    </source>
</evidence>
<feature type="domain" description="DUF4218" evidence="1">
    <location>
        <begin position="498"/>
        <end position="579"/>
    </location>
</feature>
<evidence type="ECO:0000313" key="3">
    <source>
        <dbReference type="EMBL" id="KAF5933612.1"/>
    </source>
</evidence>
<gene>
    <name evidence="3" type="ORF">HYC85_029783</name>
</gene>
<dbReference type="Pfam" id="PF13960">
    <property type="entry name" value="DUF4218"/>
    <property type="match status" value="1"/>
</dbReference>
<dbReference type="InterPro" id="IPR025452">
    <property type="entry name" value="DUF4218"/>
</dbReference>
<dbReference type="InterPro" id="IPR029480">
    <property type="entry name" value="Transpos_assoc"/>
</dbReference>
<dbReference type="AlphaFoldDB" id="A0A7J7FYX5"/>
<organism evidence="3 4">
    <name type="scientific">Camellia sinensis</name>
    <name type="common">Tea plant</name>
    <name type="synonym">Thea sinensis</name>
    <dbReference type="NCBI Taxonomy" id="4442"/>
    <lineage>
        <taxon>Eukaryota</taxon>
        <taxon>Viridiplantae</taxon>
        <taxon>Streptophyta</taxon>
        <taxon>Embryophyta</taxon>
        <taxon>Tracheophyta</taxon>
        <taxon>Spermatophyta</taxon>
        <taxon>Magnoliopsida</taxon>
        <taxon>eudicotyledons</taxon>
        <taxon>Gunneridae</taxon>
        <taxon>Pentapetalae</taxon>
        <taxon>asterids</taxon>
        <taxon>Ericales</taxon>
        <taxon>Theaceae</taxon>
        <taxon>Camellia</taxon>
    </lineage>
</organism>